<dbReference type="GO" id="GO:0009349">
    <property type="term" value="C:riboflavin synthase complex"/>
    <property type="evidence" value="ECO:0007669"/>
    <property type="project" value="UniProtKB-UniRule"/>
</dbReference>
<dbReference type="Proteomes" id="UP000008305">
    <property type="component" value="Chromosome"/>
</dbReference>
<accession>A0AA34RCH4</accession>
<dbReference type="SUPFAM" id="SSF52121">
    <property type="entry name" value="Lumazine synthase"/>
    <property type="match status" value="1"/>
</dbReference>
<evidence type="ECO:0000313" key="8">
    <source>
        <dbReference type="EMBL" id="AEB41186.1"/>
    </source>
</evidence>
<comment type="pathway">
    <text evidence="1 7">Cofactor biosynthesis; riboflavin biosynthesis; riboflavin from 2-hydroxy-3-oxobutyl phosphate and 5-amino-6-(D-ribitylamino)uracil: step 1/2.</text>
</comment>
<evidence type="ECO:0000256" key="2">
    <source>
        <dbReference type="ARBA" id="ARBA00007424"/>
    </source>
</evidence>
<comment type="similarity">
    <text evidence="2 7">Belongs to the DMRL synthase family.</text>
</comment>
<evidence type="ECO:0000313" key="9">
    <source>
        <dbReference type="Proteomes" id="UP000008305"/>
    </source>
</evidence>
<evidence type="ECO:0000256" key="3">
    <source>
        <dbReference type="ARBA" id="ARBA00012664"/>
    </source>
</evidence>
<evidence type="ECO:0000256" key="4">
    <source>
        <dbReference type="ARBA" id="ARBA00022619"/>
    </source>
</evidence>
<dbReference type="AlphaFoldDB" id="A0AA34RCH4"/>
<feature type="binding site" evidence="7">
    <location>
        <position position="115"/>
    </location>
    <ligand>
        <name>5-amino-6-(D-ribitylamino)uracil</name>
        <dbReference type="ChEBI" id="CHEBI:15934"/>
    </ligand>
</feature>
<comment type="catalytic activity">
    <reaction evidence="6 7">
        <text>(2S)-2-hydroxy-3-oxobutyl phosphate + 5-amino-6-(D-ribitylamino)uracil = 6,7-dimethyl-8-(1-D-ribityl)lumazine + phosphate + 2 H2O + H(+)</text>
        <dbReference type="Rhea" id="RHEA:26152"/>
        <dbReference type="ChEBI" id="CHEBI:15377"/>
        <dbReference type="ChEBI" id="CHEBI:15378"/>
        <dbReference type="ChEBI" id="CHEBI:15934"/>
        <dbReference type="ChEBI" id="CHEBI:43474"/>
        <dbReference type="ChEBI" id="CHEBI:58201"/>
        <dbReference type="ChEBI" id="CHEBI:58830"/>
        <dbReference type="EC" id="2.5.1.78"/>
    </reaction>
</comment>
<dbReference type="InterPro" id="IPR002180">
    <property type="entry name" value="LS/RS"/>
</dbReference>
<dbReference type="GO" id="GO:0000906">
    <property type="term" value="F:6,7-dimethyl-8-ribityllumazine synthase activity"/>
    <property type="evidence" value="ECO:0007669"/>
    <property type="project" value="UniProtKB-UniRule"/>
</dbReference>
<dbReference type="Pfam" id="PF00885">
    <property type="entry name" value="DMRL_synthase"/>
    <property type="match status" value="1"/>
</dbReference>
<dbReference type="InterPro" id="IPR034964">
    <property type="entry name" value="LS"/>
</dbReference>
<evidence type="ECO:0000256" key="5">
    <source>
        <dbReference type="ARBA" id="ARBA00022679"/>
    </source>
</evidence>
<feature type="active site" description="Proton donor" evidence="7">
    <location>
        <position position="90"/>
    </location>
</feature>
<dbReference type="EC" id="2.5.1.78" evidence="3 7"/>
<dbReference type="KEGG" id="cpm:G5S_0168"/>
<dbReference type="Gene3D" id="3.40.50.960">
    <property type="entry name" value="Lumazine/riboflavin synthase"/>
    <property type="match status" value="1"/>
</dbReference>
<gene>
    <name evidence="7 8" type="primary">ribH</name>
    <name evidence="8" type="ordered locus">G5S_0168</name>
</gene>
<comment type="function">
    <text evidence="7">Catalyzes the formation of 6,7-dimethyl-8-ribityllumazine by condensation of 5-amino-6-(D-ribitylamino)uracil with 3,4-dihydroxy-2-butanone 4-phosphate. This is the penultimate step in the biosynthesis of riboflavin.</text>
</comment>
<dbReference type="EMBL" id="CP002608">
    <property type="protein sequence ID" value="AEB41186.1"/>
    <property type="molecule type" value="Genomic_DNA"/>
</dbReference>
<feature type="binding site" evidence="7">
    <location>
        <position position="129"/>
    </location>
    <ligand>
        <name>(2S)-2-hydroxy-3-oxobutyl phosphate</name>
        <dbReference type="ChEBI" id="CHEBI:58830"/>
    </ligand>
</feature>
<dbReference type="HAMAP" id="MF_00178">
    <property type="entry name" value="Lumazine_synth"/>
    <property type="match status" value="1"/>
</dbReference>
<sequence length="156" mass="16500">MKIYRGNVSAKGLRIAIVGSCFNLAIADALVSGAQDTFIKYGGDPELLTTVRVPGAFEIPCTVKKLLLSFPDQYHAIVTCGVLIRGETTHYDHIADQVSAGVAKLSLDFCVPITFSIITAPDPATAWERAGIKGGHIGSSGMVTAIEMATLFSQIS</sequence>
<name>A0AA34RCH4_CHLPE</name>
<evidence type="ECO:0000256" key="1">
    <source>
        <dbReference type="ARBA" id="ARBA00004917"/>
    </source>
</evidence>
<dbReference type="InterPro" id="IPR036467">
    <property type="entry name" value="LS/RS_sf"/>
</dbReference>
<dbReference type="PANTHER" id="PTHR21058:SF0">
    <property type="entry name" value="6,7-DIMETHYL-8-RIBITYLLUMAZINE SYNTHASE"/>
    <property type="match status" value="1"/>
</dbReference>
<proteinExistence type="inferred from homology"/>
<feature type="binding site" evidence="7">
    <location>
        <begin position="82"/>
        <end position="84"/>
    </location>
    <ligand>
        <name>5-amino-6-(D-ribitylamino)uracil</name>
        <dbReference type="ChEBI" id="CHEBI:15934"/>
    </ligand>
</feature>
<evidence type="ECO:0000256" key="6">
    <source>
        <dbReference type="ARBA" id="ARBA00048785"/>
    </source>
</evidence>
<reference evidence="8 9" key="1">
    <citation type="journal article" date="2011" name="J. Bacteriol.">
        <title>Genome sequence of the obligate intracellular animal pathogen Chlamydia pecorum E58.</title>
        <authorList>
            <person name="Mojica S."/>
            <person name="Huot Creasy H."/>
            <person name="Daugherty S."/>
            <person name="Read T.D."/>
            <person name="Kim T."/>
            <person name="Kaltenboeck B."/>
            <person name="Bavoil P."/>
            <person name="Myers G.S."/>
        </authorList>
    </citation>
    <scope>NUCLEOTIDE SEQUENCE [LARGE SCALE GENOMIC DNA]</scope>
    <source>
        <strain evidence="8 9">E58</strain>
    </source>
</reference>
<feature type="binding site" evidence="7">
    <location>
        <begin position="87"/>
        <end position="88"/>
    </location>
    <ligand>
        <name>(2S)-2-hydroxy-3-oxobutyl phosphate</name>
        <dbReference type="ChEBI" id="CHEBI:58830"/>
    </ligand>
</feature>
<feature type="binding site" evidence="7">
    <location>
        <begin position="56"/>
        <end position="58"/>
    </location>
    <ligand>
        <name>5-amino-6-(D-ribitylamino)uracil</name>
        <dbReference type="ChEBI" id="CHEBI:15934"/>
    </ligand>
</feature>
<dbReference type="NCBIfam" id="TIGR00114">
    <property type="entry name" value="lumazine-synth"/>
    <property type="match status" value="1"/>
</dbReference>
<keyword evidence="9" id="KW-1185">Reference proteome</keyword>
<feature type="binding site" evidence="7">
    <location>
        <position position="22"/>
    </location>
    <ligand>
        <name>5-amino-6-(D-ribitylamino)uracil</name>
        <dbReference type="ChEBI" id="CHEBI:15934"/>
    </ligand>
</feature>
<keyword evidence="5 7" id="KW-0808">Transferase</keyword>
<protein>
    <recommendedName>
        <fullName evidence="3 7">6,7-dimethyl-8-ribityllumazine synthase</fullName>
        <shortName evidence="7">DMRL synthase</shortName>
        <shortName evidence="7">LS</shortName>
        <shortName evidence="7">Lumazine synthase</shortName>
        <ecNumber evidence="3 7">2.5.1.78</ecNumber>
    </recommendedName>
</protein>
<dbReference type="GO" id="GO:0005829">
    <property type="term" value="C:cytosol"/>
    <property type="evidence" value="ECO:0007669"/>
    <property type="project" value="TreeGrafter"/>
</dbReference>
<keyword evidence="4 7" id="KW-0686">Riboflavin biosynthesis</keyword>
<dbReference type="CDD" id="cd09209">
    <property type="entry name" value="Lumazine_synthase-I"/>
    <property type="match status" value="1"/>
</dbReference>
<organism evidence="8 9">
    <name type="scientific">Chlamydia pecorum (strain ATCC VR-628 / DSM 29919 / E58)</name>
    <name type="common">Chlamydophila pecorum</name>
    <dbReference type="NCBI Taxonomy" id="331635"/>
    <lineage>
        <taxon>Bacteria</taxon>
        <taxon>Pseudomonadati</taxon>
        <taxon>Chlamydiota</taxon>
        <taxon>Chlamydiia</taxon>
        <taxon>Chlamydiales</taxon>
        <taxon>Chlamydiaceae</taxon>
        <taxon>Chlamydia/Chlamydophila group</taxon>
        <taxon>Chlamydia</taxon>
    </lineage>
</organism>
<dbReference type="GeneID" id="99718222"/>
<evidence type="ECO:0000256" key="7">
    <source>
        <dbReference type="HAMAP-Rule" id="MF_00178"/>
    </source>
</evidence>
<dbReference type="PANTHER" id="PTHR21058">
    <property type="entry name" value="6,7-DIMETHYL-8-RIBITYLLUMAZINE SYNTHASE DMRL SYNTHASE LUMAZINE SYNTHASE"/>
    <property type="match status" value="1"/>
</dbReference>
<dbReference type="RefSeq" id="WP_013712264.1">
    <property type="nucleotide sequence ID" value="NC_015408.1"/>
</dbReference>
<dbReference type="GO" id="GO:0009231">
    <property type="term" value="P:riboflavin biosynthetic process"/>
    <property type="evidence" value="ECO:0007669"/>
    <property type="project" value="UniProtKB-UniRule"/>
</dbReference>